<comment type="caution">
    <text evidence="2">The sequence shown here is derived from an EMBL/GenBank/DDBJ whole genome shotgun (WGS) entry which is preliminary data.</text>
</comment>
<name>A0ABW4CMR9_9LACO</name>
<evidence type="ECO:0000313" key="2">
    <source>
        <dbReference type="EMBL" id="MFD1431226.1"/>
    </source>
</evidence>
<dbReference type="InterPro" id="IPR003343">
    <property type="entry name" value="Big_2"/>
</dbReference>
<organism evidence="2 3">
    <name type="scientific">Lacticaseibacillus yichunensis</name>
    <dbReference type="NCBI Taxonomy" id="2486015"/>
    <lineage>
        <taxon>Bacteria</taxon>
        <taxon>Bacillati</taxon>
        <taxon>Bacillota</taxon>
        <taxon>Bacilli</taxon>
        <taxon>Lactobacillales</taxon>
        <taxon>Lactobacillaceae</taxon>
        <taxon>Lacticaseibacillus</taxon>
    </lineage>
</organism>
<dbReference type="EMBL" id="JBHTOG010000003">
    <property type="protein sequence ID" value="MFD1431226.1"/>
    <property type="molecule type" value="Genomic_DNA"/>
</dbReference>
<accession>A0ABW4CMR9</accession>
<evidence type="ECO:0000259" key="1">
    <source>
        <dbReference type="Pfam" id="PF02368"/>
    </source>
</evidence>
<dbReference type="Gene3D" id="2.60.40.1080">
    <property type="match status" value="1"/>
</dbReference>
<gene>
    <name evidence="2" type="ORF">ACFQ47_00695</name>
</gene>
<dbReference type="RefSeq" id="WP_225423240.1">
    <property type="nucleotide sequence ID" value="NZ_JBHTOG010000003.1"/>
</dbReference>
<dbReference type="InterPro" id="IPR008964">
    <property type="entry name" value="Invasin/intimin_cell_adhesion"/>
</dbReference>
<keyword evidence="3" id="KW-1185">Reference proteome</keyword>
<dbReference type="Pfam" id="PF02368">
    <property type="entry name" value="Big_2"/>
    <property type="match status" value="1"/>
</dbReference>
<protein>
    <submittedName>
        <fullName evidence="2">Ig-like domain-containing protein</fullName>
    </submittedName>
</protein>
<reference evidence="3" key="1">
    <citation type="journal article" date="2019" name="Int. J. Syst. Evol. Microbiol.">
        <title>The Global Catalogue of Microorganisms (GCM) 10K type strain sequencing project: providing services to taxonomists for standard genome sequencing and annotation.</title>
        <authorList>
            <consortium name="The Broad Institute Genomics Platform"/>
            <consortium name="The Broad Institute Genome Sequencing Center for Infectious Disease"/>
            <person name="Wu L."/>
            <person name="Ma J."/>
        </authorList>
    </citation>
    <scope>NUCLEOTIDE SEQUENCE [LARGE SCALE GENOMIC DNA]</scope>
    <source>
        <strain evidence="3">CCM 8947</strain>
    </source>
</reference>
<dbReference type="Proteomes" id="UP001597192">
    <property type="component" value="Unassembled WGS sequence"/>
</dbReference>
<proteinExistence type="predicted"/>
<feature type="domain" description="BIG2" evidence="1">
    <location>
        <begin position="1"/>
        <end position="77"/>
    </location>
</feature>
<dbReference type="SUPFAM" id="SSF49373">
    <property type="entry name" value="Invasin/intimin cell-adhesion fragments"/>
    <property type="match status" value="1"/>
</dbReference>
<evidence type="ECO:0000313" key="3">
    <source>
        <dbReference type="Proteomes" id="UP001597192"/>
    </source>
</evidence>
<sequence length="82" mass="8092">MTISQKTMTGAVGTSKDITVTVTPDGAPQDITVASDNEQIATVTKKSAGTYIVTIAGEGSADITFTAGTVSAALAVTATAAQ</sequence>